<dbReference type="EMBL" id="JBHSGL010000004">
    <property type="protein sequence ID" value="MFC4711739.1"/>
    <property type="molecule type" value="Genomic_DNA"/>
</dbReference>
<evidence type="ECO:0000313" key="2">
    <source>
        <dbReference type="EMBL" id="MFC4711739.1"/>
    </source>
</evidence>
<reference evidence="3" key="1">
    <citation type="journal article" date="2019" name="Int. J. Syst. Evol. Microbiol.">
        <title>The Global Catalogue of Microorganisms (GCM) 10K type strain sequencing project: providing services to taxonomists for standard genome sequencing and annotation.</title>
        <authorList>
            <consortium name="The Broad Institute Genomics Platform"/>
            <consortium name="The Broad Institute Genome Sequencing Center for Infectious Disease"/>
            <person name="Wu L."/>
            <person name="Ma J."/>
        </authorList>
    </citation>
    <scope>NUCLEOTIDE SEQUENCE [LARGE SCALE GENOMIC DNA]</scope>
    <source>
        <strain evidence="3">CGMCC 1.12151</strain>
    </source>
</reference>
<accession>A0ABV9M8P2</accession>
<sequence>MTETNSISENKGRSHTQWDTENVVSDPQPLLSADEQQSIWDMLLVACERKGTVFIQIWHDRHFHFHQCTIRELDYLQQIVICENDQGERQLAIGAITSLHMLD</sequence>
<dbReference type="InterPro" id="IPR014962">
    <property type="entry name" value="YolD"/>
</dbReference>
<comment type="caution">
    <text evidence="2">The sequence shown here is derived from an EMBL/GenBank/DDBJ whole genome shotgun (WGS) entry which is preliminary data.</text>
</comment>
<organism evidence="2 3">
    <name type="scientific">Planococcus dechangensis</name>
    <dbReference type="NCBI Taxonomy" id="1176255"/>
    <lineage>
        <taxon>Bacteria</taxon>
        <taxon>Bacillati</taxon>
        <taxon>Bacillota</taxon>
        <taxon>Bacilli</taxon>
        <taxon>Bacillales</taxon>
        <taxon>Caryophanaceae</taxon>
        <taxon>Planococcus</taxon>
    </lineage>
</organism>
<evidence type="ECO:0000313" key="3">
    <source>
        <dbReference type="Proteomes" id="UP001595932"/>
    </source>
</evidence>
<dbReference type="RefSeq" id="WP_377276477.1">
    <property type="nucleotide sequence ID" value="NZ_JBHSGL010000004.1"/>
</dbReference>
<proteinExistence type="predicted"/>
<feature type="region of interest" description="Disordered" evidence="1">
    <location>
        <begin position="1"/>
        <end position="27"/>
    </location>
</feature>
<dbReference type="Proteomes" id="UP001595932">
    <property type="component" value="Unassembled WGS sequence"/>
</dbReference>
<protein>
    <submittedName>
        <fullName evidence="2">YolD-like family protein</fullName>
    </submittedName>
</protein>
<keyword evidence="3" id="KW-1185">Reference proteome</keyword>
<evidence type="ECO:0000256" key="1">
    <source>
        <dbReference type="SAM" id="MobiDB-lite"/>
    </source>
</evidence>
<dbReference type="Pfam" id="PF08863">
    <property type="entry name" value="YolD"/>
    <property type="match status" value="1"/>
</dbReference>
<name>A0ABV9M8P2_9BACL</name>
<gene>
    <name evidence="2" type="ORF">ACFO5U_02685</name>
</gene>